<dbReference type="EMBL" id="CP007155">
    <property type="protein sequence ID" value="AHH98850.1"/>
    <property type="molecule type" value="Genomic_DNA"/>
</dbReference>
<keyword evidence="1" id="KW-0238">DNA-binding</keyword>
<dbReference type="KEGG" id="kal:KALB_5488"/>
<evidence type="ECO:0000313" key="3">
    <source>
        <dbReference type="EMBL" id="AHH98850.1"/>
    </source>
</evidence>
<reference evidence="3 4" key="1">
    <citation type="journal article" date="2014" name="BMC Genomics">
        <title>Complete genome sequence of producer of the glycopeptide antibiotic Aculeximycin Kutzneria albida DSM 43870T, a representative of minor genus of Pseudonocardiaceae.</title>
        <authorList>
            <person name="Rebets Y."/>
            <person name="Tokovenko B."/>
            <person name="Lushchyk I."/>
            <person name="Ruckert C."/>
            <person name="Zaburannyi N."/>
            <person name="Bechthold A."/>
            <person name="Kalinowski J."/>
            <person name="Luzhetskyy A."/>
        </authorList>
    </citation>
    <scope>NUCLEOTIDE SEQUENCE [LARGE SCALE GENOMIC DNA]</scope>
    <source>
        <strain evidence="3">DSM 43870</strain>
    </source>
</reference>
<evidence type="ECO:0000256" key="1">
    <source>
        <dbReference type="ARBA" id="ARBA00023125"/>
    </source>
</evidence>
<keyword evidence="4" id="KW-1185">Reference proteome</keyword>
<gene>
    <name evidence="3" type="ORF">KALB_5488</name>
</gene>
<dbReference type="SMART" id="SM00421">
    <property type="entry name" value="HTH_LUXR"/>
    <property type="match status" value="1"/>
</dbReference>
<dbReference type="GO" id="GO:0006355">
    <property type="term" value="P:regulation of DNA-templated transcription"/>
    <property type="evidence" value="ECO:0007669"/>
    <property type="project" value="InterPro"/>
</dbReference>
<dbReference type="HOGENOM" id="CLU_1243976_0_0_11"/>
<protein>
    <recommendedName>
        <fullName evidence="2">HTH luxR-type domain-containing protein</fullName>
    </recommendedName>
</protein>
<proteinExistence type="predicted"/>
<feature type="domain" description="HTH luxR-type" evidence="2">
    <location>
        <begin position="140"/>
        <end position="197"/>
    </location>
</feature>
<dbReference type="Gene3D" id="1.10.10.10">
    <property type="entry name" value="Winged helix-like DNA-binding domain superfamily/Winged helix DNA-binding domain"/>
    <property type="match status" value="1"/>
</dbReference>
<accession>W5WDK5</accession>
<name>W5WDK5_9PSEU</name>
<evidence type="ECO:0000313" key="4">
    <source>
        <dbReference type="Proteomes" id="UP000019225"/>
    </source>
</evidence>
<sequence>MVPRRSGQETQIELRERWGSTWSSEACSWALAAIAGRLEAGNSESGARQVAEAAAILMRGALAIQRNTHVNVVGLVPFRRERDRAHATLERLLGPQCFRECFDKGAAIPAAEVLHFALTTHIVEGDTLRQREECYANATWSTLTQRQQEIADLVSQGLTNQQVAGRVHTSRGGVEQQLTIICRTQGVTDRTALTAWIKRVHADTSELANTGATGPGERSPSR</sequence>
<evidence type="ECO:0000259" key="2">
    <source>
        <dbReference type="SMART" id="SM00421"/>
    </source>
</evidence>
<dbReference type="GO" id="GO:0003677">
    <property type="term" value="F:DNA binding"/>
    <property type="evidence" value="ECO:0007669"/>
    <property type="project" value="UniProtKB-KW"/>
</dbReference>
<dbReference type="InterPro" id="IPR036388">
    <property type="entry name" value="WH-like_DNA-bd_sf"/>
</dbReference>
<dbReference type="Pfam" id="PF00196">
    <property type="entry name" value="GerE"/>
    <property type="match status" value="1"/>
</dbReference>
<dbReference type="InterPro" id="IPR000792">
    <property type="entry name" value="Tscrpt_reg_LuxR_C"/>
</dbReference>
<organism evidence="3 4">
    <name type="scientific">Kutzneria albida DSM 43870</name>
    <dbReference type="NCBI Taxonomy" id="1449976"/>
    <lineage>
        <taxon>Bacteria</taxon>
        <taxon>Bacillati</taxon>
        <taxon>Actinomycetota</taxon>
        <taxon>Actinomycetes</taxon>
        <taxon>Pseudonocardiales</taxon>
        <taxon>Pseudonocardiaceae</taxon>
        <taxon>Kutzneria</taxon>
    </lineage>
</organism>
<dbReference type="eggNOG" id="COG3903">
    <property type="taxonomic scope" value="Bacteria"/>
</dbReference>
<dbReference type="PANTHER" id="PTHR43214">
    <property type="entry name" value="TWO-COMPONENT RESPONSE REGULATOR"/>
    <property type="match status" value="1"/>
</dbReference>
<dbReference type="SUPFAM" id="SSF46894">
    <property type="entry name" value="C-terminal effector domain of the bipartite response regulators"/>
    <property type="match status" value="1"/>
</dbReference>
<dbReference type="Proteomes" id="UP000019225">
    <property type="component" value="Chromosome"/>
</dbReference>
<dbReference type="InterPro" id="IPR039420">
    <property type="entry name" value="WalR-like"/>
</dbReference>
<dbReference type="AlphaFoldDB" id="W5WDK5"/>
<dbReference type="InterPro" id="IPR016032">
    <property type="entry name" value="Sig_transdc_resp-reg_C-effctor"/>
</dbReference>